<dbReference type="EMBL" id="CP117812">
    <property type="protein sequence ID" value="WDE97781.1"/>
    <property type="molecule type" value="Genomic_DNA"/>
</dbReference>
<accession>A0ABY7VYB1</accession>
<proteinExistence type="predicted"/>
<dbReference type="PANTHER" id="PTHR37841">
    <property type="entry name" value="GLR2918 PROTEIN"/>
    <property type="match status" value="1"/>
</dbReference>
<keyword evidence="2" id="KW-1185">Reference proteome</keyword>
<name>A0ABY7VYB1_9BACT</name>
<reference evidence="1 2" key="1">
    <citation type="submission" date="2023-02" db="EMBL/GenBank/DDBJ databases">
        <title>Genome sequence of Lentisphaera profundi SAORIC-696.</title>
        <authorList>
            <person name="Kim e."/>
            <person name="Cho J.-C."/>
            <person name="Choi A."/>
            <person name="Kang I."/>
        </authorList>
    </citation>
    <scope>NUCLEOTIDE SEQUENCE [LARGE SCALE GENOMIC DNA]</scope>
    <source>
        <strain evidence="1 2">SAORIC-696</strain>
    </source>
</reference>
<protein>
    <recommendedName>
        <fullName evidence="3">WG repeat-containing protein</fullName>
    </recommendedName>
</protein>
<sequence length="488" mass="55405">MNKLIFFLLITPFLSPADSYQKEYETVSVKGETKIRAKADQKTSSSSFKSVASIQNHMAMVGGGSKYGCYDLKEDKFILPIEYAYYSMKIINENLVMGTKDKVCRIFNREGKIIHEFPQGHLRYSNEHSLIVVTARAVGPNDVRKRNVHSIHTTYLYHFASKKLFTFKGEVRNPNTRNLLFGFALIESDETSSKFGCIDTESGLLVLPMDYDQIDLLSKGLFATHDDQKVRILDRKGNKLADFIQASLALRNDRYVVFTRSHNIKDSFSFLLDLKNNKVAELKLGAVREEVAPGIFSFNGSEAWGLVKLNGEILAKSQFEKIEYDGKKFFCGTYREGGTAIFDENGEIAVSLDKGKVRWHHYYIDNHKGFYKGTLVAKDPDGTGYLVGRNGEILSKKYPKSNLSYQYGFVSAFSDSKWSLCTFEGKALHDEPFDRCYQSKNHLVVIRNGLSGIFNKQGKLIREVKYKRVHMDRDGISATIDGEKVLLE</sequence>
<dbReference type="RefSeq" id="WP_274152377.1">
    <property type="nucleotide sequence ID" value="NZ_CP117812.1"/>
</dbReference>
<evidence type="ECO:0000313" key="1">
    <source>
        <dbReference type="EMBL" id="WDE97781.1"/>
    </source>
</evidence>
<dbReference type="Proteomes" id="UP001214250">
    <property type="component" value="Chromosome 2"/>
</dbReference>
<evidence type="ECO:0000313" key="2">
    <source>
        <dbReference type="Proteomes" id="UP001214250"/>
    </source>
</evidence>
<dbReference type="PANTHER" id="PTHR37841:SF1">
    <property type="entry name" value="DUF3298 DOMAIN-CONTAINING PROTEIN"/>
    <property type="match status" value="1"/>
</dbReference>
<evidence type="ECO:0008006" key="3">
    <source>
        <dbReference type="Google" id="ProtNLM"/>
    </source>
</evidence>
<organism evidence="1 2">
    <name type="scientific">Lentisphaera profundi</name>
    <dbReference type="NCBI Taxonomy" id="1658616"/>
    <lineage>
        <taxon>Bacteria</taxon>
        <taxon>Pseudomonadati</taxon>
        <taxon>Lentisphaerota</taxon>
        <taxon>Lentisphaeria</taxon>
        <taxon>Lentisphaerales</taxon>
        <taxon>Lentisphaeraceae</taxon>
        <taxon>Lentisphaera</taxon>
    </lineage>
</organism>
<gene>
    <name evidence="1" type="ORF">PQO03_18300</name>
</gene>